<dbReference type="InterPro" id="IPR023214">
    <property type="entry name" value="HAD_sf"/>
</dbReference>
<comment type="caution">
    <text evidence="1">The sequence shown here is derived from an EMBL/GenBank/DDBJ whole genome shotgun (WGS) entry which is preliminary data.</text>
</comment>
<dbReference type="EMBL" id="CAJOBD010061782">
    <property type="protein sequence ID" value="CAF4385270.1"/>
    <property type="molecule type" value="Genomic_DNA"/>
</dbReference>
<dbReference type="AlphaFoldDB" id="A0A820NA31"/>
<evidence type="ECO:0000313" key="1">
    <source>
        <dbReference type="EMBL" id="CAF4385270.1"/>
    </source>
</evidence>
<dbReference type="InterPro" id="IPR013954">
    <property type="entry name" value="PNK3P"/>
</dbReference>
<protein>
    <submittedName>
        <fullName evidence="1">Uncharacterized protein</fullName>
    </submittedName>
</protein>
<dbReference type="GO" id="GO:0046403">
    <property type="term" value="F:polynucleotide 3'-phosphatase activity"/>
    <property type="evidence" value="ECO:0007669"/>
    <property type="project" value="TreeGrafter"/>
</dbReference>
<dbReference type="Gene3D" id="3.40.50.1000">
    <property type="entry name" value="HAD superfamily/HAD-like"/>
    <property type="match status" value="1"/>
</dbReference>
<dbReference type="GO" id="GO:0006281">
    <property type="term" value="P:DNA repair"/>
    <property type="evidence" value="ECO:0007669"/>
    <property type="project" value="TreeGrafter"/>
</dbReference>
<organism evidence="1 2">
    <name type="scientific">Rotaria sordida</name>
    <dbReference type="NCBI Taxonomy" id="392033"/>
    <lineage>
        <taxon>Eukaryota</taxon>
        <taxon>Metazoa</taxon>
        <taxon>Spiralia</taxon>
        <taxon>Gnathifera</taxon>
        <taxon>Rotifera</taxon>
        <taxon>Eurotatoria</taxon>
        <taxon>Bdelloidea</taxon>
        <taxon>Philodinida</taxon>
        <taxon>Philodinidae</taxon>
        <taxon>Rotaria</taxon>
    </lineage>
</organism>
<accession>A0A820NA31</accession>
<reference evidence="1" key="1">
    <citation type="submission" date="2021-02" db="EMBL/GenBank/DDBJ databases">
        <authorList>
            <person name="Nowell W R."/>
        </authorList>
    </citation>
    <scope>NUCLEOTIDE SEQUENCE</scope>
</reference>
<gene>
    <name evidence="1" type="ORF">JBS370_LOCUS42983</name>
</gene>
<dbReference type="GO" id="GO:0005634">
    <property type="term" value="C:nucleus"/>
    <property type="evidence" value="ECO:0007669"/>
    <property type="project" value="TreeGrafter"/>
</dbReference>
<dbReference type="PANTHER" id="PTHR12083">
    <property type="entry name" value="BIFUNCTIONAL POLYNUCLEOTIDE PHOSPHATASE/KINASE"/>
    <property type="match status" value="1"/>
</dbReference>
<dbReference type="PANTHER" id="PTHR12083:SF18">
    <property type="entry name" value="BIFUNCTIONAL POLYNUCLEOTIDE PHOSPHATASE_KINASE"/>
    <property type="match status" value="1"/>
</dbReference>
<dbReference type="GO" id="GO:0003690">
    <property type="term" value="F:double-stranded DNA binding"/>
    <property type="evidence" value="ECO:0007669"/>
    <property type="project" value="TreeGrafter"/>
</dbReference>
<feature type="non-terminal residue" evidence="1">
    <location>
        <position position="1"/>
    </location>
</feature>
<dbReference type="GO" id="GO:0046404">
    <property type="term" value="F:ATP-dependent polydeoxyribonucleotide 5'-hydroxyl-kinase activity"/>
    <property type="evidence" value="ECO:0007669"/>
    <property type="project" value="TreeGrafter"/>
</dbReference>
<dbReference type="Proteomes" id="UP000663836">
    <property type="component" value="Unassembled WGS sequence"/>
</dbReference>
<dbReference type="Pfam" id="PF08645">
    <property type="entry name" value="PNK3P"/>
    <property type="match status" value="1"/>
</dbReference>
<proteinExistence type="predicted"/>
<sequence>WTPGKKKDFSCADRKFAHNIGLTFKTPEECFLDEAPTTKFEWGSINPGEYINKLSNGKTTNETKTYHKSTQEVVILQGPPASGLFK</sequence>
<name>A0A820NA31_9BILA</name>
<evidence type="ECO:0000313" key="2">
    <source>
        <dbReference type="Proteomes" id="UP000663836"/>
    </source>
</evidence>